<dbReference type="Pfam" id="PF02654">
    <property type="entry name" value="CobS"/>
    <property type="match status" value="1"/>
</dbReference>
<comment type="subcellular location">
    <subcellularLocation>
        <location evidence="2 19">Cell membrane</location>
        <topology evidence="2 19">Multi-pass membrane protein</topology>
    </subcellularLocation>
</comment>
<evidence type="ECO:0000256" key="18">
    <source>
        <dbReference type="ARBA" id="ARBA00049504"/>
    </source>
</evidence>
<dbReference type="GO" id="GO:0009236">
    <property type="term" value="P:cobalamin biosynthetic process"/>
    <property type="evidence" value="ECO:0007669"/>
    <property type="project" value="UniProtKB-UniRule"/>
</dbReference>
<evidence type="ECO:0000256" key="6">
    <source>
        <dbReference type="ARBA" id="ARBA00015850"/>
    </source>
</evidence>
<feature type="transmembrane region" description="Helical" evidence="19">
    <location>
        <begin position="6"/>
        <end position="29"/>
    </location>
</feature>
<evidence type="ECO:0000313" key="21">
    <source>
        <dbReference type="Proteomes" id="UP000070433"/>
    </source>
</evidence>
<dbReference type="HAMAP" id="MF_00719">
    <property type="entry name" value="CobS"/>
    <property type="match status" value="1"/>
</dbReference>
<sequence>MGPLRHWLLALQFFTRVPVTGRLAAWVGYSPAMLRASAAHFPGIGVLVGLLAAGVAAGLLALLPRGPFAPLVAAVLSTIATVLFTGALHEDGLADVADGLGGAFERQRALEIMKDSRIGSYGALAVALALAAKVSLLALLGSVDVRVLCAGLVLAHVLSRAWPLLLIRWLPYVGDEGGSKSKPMADAIGTATLVAAFAWVALAGAAVAALQGPAFLIAPVLGSALALVWMARLFARRLQGFTGDCLGAAQQACEIACYLGMALAA</sequence>
<feature type="transmembrane region" description="Helical" evidence="19">
    <location>
        <begin position="41"/>
        <end position="62"/>
    </location>
</feature>
<feature type="transmembrane region" description="Helical" evidence="19">
    <location>
        <begin position="145"/>
        <end position="167"/>
    </location>
</feature>
<dbReference type="Proteomes" id="UP000070433">
    <property type="component" value="Chromosome"/>
</dbReference>
<dbReference type="EC" id="2.7.8.26" evidence="5 19"/>
<keyword evidence="9 19" id="KW-0808">Transferase</keyword>
<comment type="cofactor">
    <cofactor evidence="1 19">
        <name>Mg(2+)</name>
        <dbReference type="ChEBI" id="CHEBI:18420"/>
    </cofactor>
</comment>
<dbReference type="UniPathway" id="UPA00148">
    <property type="reaction ID" value="UER00238"/>
</dbReference>
<feature type="transmembrane region" description="Helical" evidence="19">
    <location>
        <begin position="188"/>
        <end position="210"/>
    </location>
</feature>
<comment type="pathway">
    <text evidence="3 19">Cofactor biosynthesis; adenosylcobalamin biosynthesis; adenosylcobalamin from cob(II)yrinate a,c-diamide: step 7/7.</text>
</comment>
<dbReference type="EMBL" id="CP010951">
    <property type="protein sequence ID" value="AMO21731.1"/>
    <property type="molecule type" value="Genomic_DNA"/>
</dbReference>
<dbReference type="RefSeq" id="WP_061495291.1">
    <property type="nucleotide sequence ID" value="NZ_CP010951.1"/>
</dbReference>
<evidence type="ECO:0000256" key="7">
    <source>
        <dbReference type="ARBA" id="ARBA00022475"/>
    </source>
</evidence>
<reference evidence="20 21" key="1">
    <citation type="journal article" date="2014" name="Int. J. Syst. Evol. Microbiol.">
        <title>Ramlibacter solisilvae sp. nov., isolated from forest soil, and emended description of the genus Ramlibacter.</title>
        <authorList>
            <person name="Lee H.J."/>
            <person name="Lee S.H."/>
            <person name="Lee S.S."/>
            <person name="Lee J.S."/>
            <person name="Kim Y."/>
            <person name="Kim S.C."/>
            <person name="Jeon C.O."/>
        </authorList>
    </citation>
    <scope>NUCLEOTIDE SEQUENCE [LARGE SCALE GENOMIC DNA]</scope>
    <source>
        <strain evidence="20 21">5-10</strain>
    </source>
</reference>
<keyword evidence="12 19" id="KW-1133">Transmembrane helix</keyword>
<dbReference type="GO" id="GO:0008818">
    <property type="term" value="F:cobalamin 5'-phosphate synthase activity"/>
    <property type="evidence" value="ECO:0007669"/>
    <property type="project" value="UniProtKB-UniRule"/>
</dbReference>
<protein>
    <recommendedName>
        <fullName evidence="6 19">Adenosylcobinamide-GDP ribazoletransferase</fullName>
        <ecNumber evidence="5 19">2.7.8.26</ecNumber>
    </recommendedName>
    <alternativeName>
        <fullName evidence="16 19">Cobalamin synthase</fullName>
    </alternativeName>
    <alternativeName>
        <fullName evidence="15 19">Cobalamin-5'-phosphate synthase</fullName>
    </alternativeName>
</protein>
<evidence type="ECO:0000256" key="14">
    <source>
        <dbReference type="ARBA" id="ARBA00025228"/>
    </source>
</evidence>
<organism evidence="20 21">
    <name type="scientific">Ramlibacter tataouinensis</name>
    <dbReference type="NCBI Taxonomy" id="94132"/>
    <lineage>
        <taxon>Bacteria</taxon>
        <taxon>Pseudomonadati</taxon>
        <taxon>Pseudomonadota</taxon>
        <taxon>Betaproteobacteria</taxon>
        <taxon>Burkholderiales</taxon>
        <taxon>Comamonadaceae</taxon>
        <taxon>Ramlibacter</taxon>
    </lineage>
</organism>
<evidence type="ECO:0000256" key="4">
    <source>
        <dbReference type="ARBA" id="ARBA00010561"/>
    </source>
</evidence>
<evidence type="ECO:0000256" key="1">
    <source>
        <dbReference type="ARBA" id="ARBA00001946"/>
    </source>
</evidence>
<evidence type="ECO:0000313" key="20">
    <source>
        <dbReference type="EMBL" id="AMO21731.1"/>
    </source>
</evidence>
<evidence type="ECO:0000256" key="13">
    <source>
        <dbReference type="ARBA" id="ARBA00023136"/>
    </source>
</evidence>
<keyword evidence="13 19" id="KW-0472">Membrane</keyword>
<evidence type="ECO:0000256" key="11">
    <source>
        <dbReference type="ARBA" id="ARBA00022842"/>
    </source>
</evidence>
<evidence type="ECO:0000256" key="17">
    <source>
        <dbReference type="ARBA" id="ARBA00048623"/>
    </source>
</evidence>
<keyword evidence="11 19" id="KW-0460">Magnesium</keyword>
<proteinExistence type="inferred from homology"/>
<dbReference type="PANTHER" id="PTHR34148:SF1">
    <property type="entry name" value="ADENOSYLCOBINAMIDE-GDP RIBAZOLETRANSFERASE"/>
    <property type="match status" value="1"/>
</dbReference>
<evidence type="ECO:0000256" key="16">
    <source>
        <dbReference type="ARBA" id="ARBA00032853"/>
    </source>
</evidence>
<gene>
    <name evidence="19" type="primary">cobS</name>
    <name evidence="20" type="ORF">UC35_01145</name>
</gene>
<comment type="function">
    <text evidence="14 19">Joins adenosylcobinamide-GDP and alpha-ribazole to generate adenosylcobalamin (Ado-cobalamin). Also synthesizes adenosylcobalamin 5'-phosphate from adenosylcobinamide-GDP and alpha-ribazole 5'-phosphate.</text>
</comment>
<evidence type="ECO:0000256" key="3">
    <source>
        <dbReference type="ARBA" id="ARBA00004663"/>
    </source>
</evidence>
<evidence type="ECO:0000256" key="9">
    <source>
        <dbReference type="ARBA" id="ARBA00022679"/>
    </source>
</evidence>
<dbReference type="PATRIC" id="fig|94132.3.peg.228"/>
<dbReference type="PANTHER" id="PTHR34148">
    <property type="entry name" value="ADENOSYLCOBINAMIDE-GDP RIBAZOLETRANSFERASE"/>
    <property type="match status" value="1"/>
</dbReference>
<feature type="transmembrane region" description="Helical" evidence="19">
    <location>
        <begin position="216"/>
        <end position="235"/>
    </location>
</feature>
<dbReference type="OrthoDB" id="9794626at2"/>
<comment type="similarity">
    <text evidence="4 19">Belongs to the CobS family.</text>
</comment>
<evidence type="ECO:0000256" key="5">
    <source>
        <dbReference type="ARBA" id="ARBA00013200"/>
    </source>
</evidence>
<keyword evidence="10 19" id="KW-0812">Transmembrane</keyword>
<feature type="transmembrane region" description="Helical" evidence="19">
    <location>
        <begin position="68"/>
        <end position="88"/>
    </location>
</feature>
<evidence type="ECO:0000256" key="2">
    <source>
        <dbReference type="ARBA" id="ARBA00004651"/>
    </source>
</evidence>
<evidence type="ECO:0000256" key="10">
    <source>
        <dbReference type="ARBA" id="ARBA00022692"/>
    </source>
</evidence>
<dbReference type="GO" id="GO:0005886">
    <property type="term" value="C:plasma membrane"/>
    <property type="evidence" value="ECO:0007669"/>
    <property type="project" value="UniProtKB-SubCell"/>
</dbReference>
<dbReference type="AlphaFoldDB" id="A0A127JP31"/>
<comment type="catalytic activity">
    <reaction evidence="17 19">
        <text>alpha-ribazole + adenosylcob(III)inamide-GDP = adenosylcob(III)alamin + GMP + H(+)</text>
        <dbReference type="Rhea" id="RHEA:16049"/>
        <dbReference type="ChEBI" id="CHEBI:10329"/>
        <dbReference type="ChEBI" id="CHEBI:15378"/>
        <dbReference type="ChEBI" id="CHEBI:18408"/>
        <dbReference type="ChEBI" id="CHEBI:58115"/>
        <dbReference type="ChEBI" id="CHEBI:60487"/>
        <dbReference type="EC" id="2.7.8.26"/>
    </reaction>
</comment>
<evidence type="ECO:0000256" key="19">
    <source>
        <dbReference type="HAMAP-Rule" id="MF_00719"/>
    </source>
</evidence>
<evidence type="ECO:0000256" key="15">
    <source>
        <dbReference type="ARBA" id="ARBA00032605"/>
    </source>
</evidence>
<dbReference type="InterPro" id="IPR003805">
    <property type="entry name" value="CobS"/>
</dbReference>
<evidence type="ECO:0000256" key="12">
    <source>
        <dbReference type="ARBA" id="ARBA00022989"/>
    </source>
</evidence>
<dbReference type="GO" id="GO:0051073">
    <property type="term" value="F:adenosylcobinamide-GDP ribazoletransferase activity"/>
    <property type="evidence" value="ECO:0007669"/>
    <property type="project" value="UniProtKB-UniRule"/>
</dbReference>
<accession>A0A127JP31</accession>
<keyword evidence="7 19" id="KW-1003">Cell membrane</keyword>
<name>A0A127JP31_9BURK</name>
<keyword evidence="8 19" id="KW-0169">Cobalamin biosynthesis</keyword>
<keyword evidence="21" id="KW-1185">Reference proteome</keyword>
<feature type="transmembrane region" description="Helical" evidence="19">
    <location>
        <begin position="118"/>
        <end position="139"/>
    </location>
</feature>
<comment type="catalytic activity">
    <reaction evidence="18 19">
        <text>alpha-ribazole 5'-phosphate + adenosylcob(III)inamide-GDP = adenosylcob(III)alamin 5'-phosphate + GMP + H(+)</text>
        <dbReference type="Rhea" id="RHEA:23560"/>
        <dbReference type="ChEBI" id="CHEBI:15378"/>
        <dbReference type="ChEBI" id="CHEBI:57918"/>
        <dbReference type="ChEBI" id="CHEBI:58115"/>
        <dbReference type="ChEBI" id="CHEBI:60487"/>
        <dbReference type="ChEBI" id="CHEBI:60493"/>
        <dbReference type="EC" id="2.7.8.26"/>
    </reaction>
</comment>
<evidence type="ECO:0000256" key="8">
    <source>
        <dbReference type="ARBA" id="ARBA00022573"/>
    </source>
</evidence>